<keyword evidence="2 4" id="KW-0863">Zinc-finger</keyword>
<reference evidence="7 8" key="1">
    <citation type="journal article" date="2017" name="Genome Biol. Evol.">
        <title>Phytophthora megakarya and P. palmivora, closely related causal agents of cacao black pod rot, underwent increases in genome sizes and gene numbers by different mechanisms.</title>
        <authorList>
            <person name="Ali S.S."/>
            <person name="Shao J."/>
            <person name="Lary D.J."/>
            <person name="Kronmiller B."/>
            <person name="Shen D."/>
            <person name="Strem M.D."/>
            <person name="Amoako-Attah I."/>
            <person name="Akrofi A.Y."/>
            <person name="Begoude B.A."/>
            <person name="Ten Hoopen G.M."/>
            <person name="Coulibaly K."/>
            <person name="Kebe B.I."/>
            <person name="Melnick R.L."/>
            <person name="Guiltinan M.J."/>
            <person name="Tyler B.M."/>
            <person name="Meinhardt L.W."/>
            <person name="Bailey B.A."/>
        </authorList>
    </citation>
    <scope>NUCLEOTIDE SEQUENCE [LARGE SCALE GENOMIC DNA]</scope>
    <source>
        <strain evidence="8">sbr112.9</strain>
    </source>
</reference>
<evidence type="ECO:0000313" key="8">
    <source>
        <dbReference type="Proteomes" id="UP000237271"/>
    </source>
</evidence>
<dbReference type="PANTHER" id="PTHR13510">
    <property type="entry name" value="FYVE-FINGER-CONTAINING RAB5 EFFECTOR PROTEIN RABENOSYN-5-RELATED"/>
    <property type="match status" value="1"/>
</dbReference>
<feature type="compositionally biased region" description="Polar residues" evidence="5">
    <location>
        <begin position="95"/>
        <end position="106"/>
    </location>
</feature>
<sequence>MKAQISKAFTPVSLSTDQAARLEILMKTQIQDAILAHSVQAAKEHELDSGWRFVGSVGQLKTYKLRGSDPLNSTSSWATTLEKTTRATACNLNENMRTDGHTNNQSSRRHSWTRQTVDKDSLEPNAPVQSFRTFGLVQGNYRDIVDVHYAANSADFAQQQKLLSPMVIDGAVLRTIRATKDSYFGIKWLAENSSYGTRDICFVEMVGYTISNGKEVGFVAFASVDVPECPELGCLKLKRVRMKRTMLVIPTTDAPEATSEIFVMGACETPFIANTRYRLNMAILSDISIVIDSHNITRQTLAPYKDWIPDENRRLCTICSRKFHFISRRRHHCRMCGDVICKTCYVNRSVRREEIGCSRNGRPEDASAICQTKFCVRCVMSLRAIDKRLDNFSPQVSKMFALNVDSLNTSATETFEEYLDSPDSNPCASSFFTFHKDTHDQIDKAKRTGVEFAWNTPADHLDTFTTVTVGGVGSLISSSGKLMRSSSLSINPANSSSYTKLREFSRQSRHSATASVDNHYDLFELVTMS</sequence>
<gene>
    <name evidence="7" type="ORF">PHPALM_884</name>
</gene>
<dbReference type="PANTHER" id="PTHR13510:SF44">
    <property type="entry name" value="RABENOSYN-5"/>
    <property type="match status" value="1"/>
</dbReference>
<proteinExistence type="predicted"/>
<keyword evidence="1" id="KW-0479">Metal-binding</keyword>
<keyword evidence="8" id="KW-1185">Reference proteome</keyword>
<evidence type="ECO:0000256" key="5">
    <source>
        <dbReference type="SAM" id="MobiDB-lite"/>
    </source>
</evidence>
<evidence type="ECO:0000256" key="1">
    <source>
        <dbReference type="ARBA" id="ARBA00022723"/>
    </source>
</evidence>
<feature type="domain" description="FYVE-type" evidence="6">
    <location>
        <begin position="310"/>
        <end position="383"/>
    </location>
</feature>
<dbReference type="InterPro" id="IPR052727">
    <property type="entry name" value="Rab4/Rab5_effector"/>
</dbReference>
<dbReference type="PROSITE" id="PS50178">
    <property type="entry name" value="ZF_FYVE"/>
    <property type="match status" value="1"/>
</dbReference>
<keyword evidence="3" id="KW-0862">Zinc</keyword>
<dbReference type="AlphaFoldDB" id="A0A2P4YTQ3"/>
<dbReference type="Pfam" id="PF01363">
    <property type="entry name" value="FYVE"/>
    <property type="match status" value="1"/>
</dbReference>
<evidence type="ECO:0000259" key="6">
    <source>
        <dbReference type="PROSITE" id="PS50178"/>
    </source>
</evidence>
<dbReference type="Gene3D" id="3.30.40.10">
    <property type="entry name" value="Zinc/RING finger domain, C3HC4 (zinc finger)"/>
    <property type="match status" value="1"/>
</dbReference>
<evidence type="ECO:0000256" key="4">
    <source>
        <dbReference type="PROSITE-ProRule" id="PRU00091"/>
    </source>
</evidence>
<comment type="caution">
    <text evidence="7">The sequence shown here is derived from an EMBL/GenBank/DDBJ whole genome shotgun (WGS) entry which is preliminary data.</text>
</comment>
<dbReference type="InterPro" id="IPR013083">
    <property type="entry name" value="Znf_RING/FYVE/PHD"/>
</dbReference>
<evidence type="ECO:0000313" key="7">
    <source>
        <dbReference type="EMBL" id="POM81184.1"/>
    </source>
</evidence>
<evidence type="ECO:0000256" key="2">
    <source>
        <dbReference type="ARBA" id="ARBA00022771"/>
    </source>
</evidence>
<dbReference type="EMBL" id="NCKW01000146">
    <property type="protein sequence ID" value="POM81184.1"/>
    <property type="molecule type" value="Genomic_DNA"/>
</dbReference>
<dbReference type="SUPFAM" id="SSF57903">
    <property type="entry name" value="FYVE/PHD zinc finger"/>
    <property type="match status" value="1"/>
</dbReference>
<dbReference type="Proteomes" id="UP000237271">
    <property type="component" value="Unassembled WGS sequence"/>
</dbReference>
<organism evidence="7 8">
    <name type="scientific">Phytophthora palmivora</name>
    <dbReference type="NCBI Taxonomy" id="4796"/>
    <lineage>
        <taxon>Eukaryota</taxon>
        <taxon>Sar</taxon>
        <taxon>Stramenopiles</taxon>
        <taxon>Oomycota</taxon>
        <taxon>Peronosporomycetes</taxon>
        <taxon>Peronosporales</taxon>
        <taxon>Peronosporaceae</taxon>
        <taxon>Phytophthora</taxon>
    </lineage>
</organism>
<dbReference type="OrthoDB" id="660555at2759"/>
<feature type="region of interest" description="Disordered" evidence="5">
    <location>
        <begin position="95"/>
        <end position="119"/>
    </location>
</feature>
<evidence type="ECO:0000256" key="3">
    <source>
        <dbReference type="ARBA" id="ARBA00022833"/>
    </source>
</evidence>
<protein>
    <recommendedName>
        <fullName evidence="6">FYVE-type domain-containing protein</fullName>
    </recommendedName>
</protein>
<dbReference type="InterPro" id="IPR017455">
    <property type="entry name" value="Znf_FYVE-rel"/>
</dbReference>
<dbReference type="SMART" id="SM00064">
    <property type="entry name" value="FYVE"/>
    <property type="match status" value="1"/>
</dbReference>
<accession>A0A2P4YTQ3</accession>
<dbReference type="InterPro" id="IPR011011">
    <property type="entry name" value="Znf_FYVE_PHD"/>
</dbReference>
<name>A0A2P4YTQ3_9STRA</name>
<dbReference type="InterPro" id="IPR000306">
    <property type="entry name" value="Znf_FYVE"/>
</dbReference>
<dbReference type="GO" id="GO:0008270">
    <property type="term" value="F:zinc ion binding"/>
    <property type="evidence" value="ECO:0007669"/>
    <property type="project" value="UniProtKB-KW"/>
</dbReference>